<comment type="similarity">
    <text evidence="2">Belongs to the bacterial solute-binding protein SsuA/TauA family.</text>
</comment>
<dbReference type="PANTHER" id="PTHR30024">
    <property type="entry name" value="ALIPHATIC SULFONATES-BINDING PROTEIN-RELATED"/>
    <property type="match status" value="1"/>
</dbReference>
<dbReference type="Gene3D" id="3.40.190.10">
    <property type="entry name" value="Periplasmic binding protein-like II"/>
    <property type="match status" value="2"/>
</dbReference>
<evidence type="ECO:0000256" key="3">
    <source>
        <dbReference type="ARBA" id="ARBA00022729"/>
    </source>
</evidence>
<evidence type="ECO:0000256" key="2">
    <source>
        <dbReference type="ARBA" id="ARBA00010742"/>
    </source>
</evidence>
<sequence>MHIRSRLVVLTLMLLAGALLAASFLLTPSKPIKLGTNLWPGYEPLYVAREQGILSSDDVALVELLSASEVMRAFRNGAIDAAALTLDEVINLRVLGLRPVIVQVTNISMGADVILAQPGITSFEELKGKRVGVEATALGAYMLSRALELNAMSLDDIDVVHLEVNEHAQAFRAGQVDAVVTFDPVPQQIGEDQSVQLFDSTQIPGEIVDVLVVRERTLAERKDTIRQLISAWHEVLAFIDDNPDASARMMSERLKVTPMEVKHSLQGLMLPDQKASLELFDGNPSPLQQQVERLAETMLRDDLIDDIPDLKGVVYGGYPDA</sequence>
<evidence type="ECO:0000256" key="1">
    <source>
        <dbReference type="ARBA" id="ARBA00004418"/>
    </source>
</evidence>
<keyword evidence="5" id="KW-1185">Reference proteome</keyword>
<dbReference type="Proteomes" id="UP000186895">
    <property type="component" value="Unassembled WGS sequence"/>
</dbReference>
<keyword evidence="3" id="KW-0732">Signal</keyword>
<proteinExistence type="inferred from homology"/>
<reference evidence="4 5" key="1">
    <citation type="submission" date="2017-01" db="EMBL/GenBank/DDBJ databases">
        <authorList>
            <person name="Mah S.A."/>
            <person name="Swanson W.J."/>
            <person name="Moy G.W."/>
            <person name="Vacquier V.D."/>
        </authorList>
    </citation>
    <scope>NUCLEOTIDE SEQUENCE [LARGE SCALE GENOMIC DNA]</scope>
    <source>
        <strain evidence="4 5">DSM 7027</strain>
    </source>
</reference>
<organism evidence="4 5">
    <name type="scientific">Marinobacterium stanieri</name>
    <dbReference type="NCBI Taxonomy" id="49186"/>
    <lineage>
        <taxon>Bacteria</taxon>
        <taxon>Pseudomonadati</taxon>
        <taxon>Pseudomonadota</taxon>
        <taxon>Gammaproteobacteria</taxon>
        <taxon>Oceanospirillales</taxon>
        <taxon>Oceanospirillaceae</taxon>
        <taxon>Marinobacterium</taxon>
    </lineage>
</organism>
<comment type="subcellular location">
    <subcellularLocation>
        <location evidence="1">Periplasm</location>
    </subcellularLocation>
</comment>
<protein>
    <submittedName>
        <fullName evidence="4">NitT/TauT family transport system substrate-binding protein</fullName>
    </submittedName>
</protein>
<accession>A0A1N6U0F4</accession>
<dbReference type="Pfam" id="PF13379">
    <property type="entry name" value="NMT1_2"/>
    <property type="match status" value="1"/>
</dbReference>
<evidence type="ECO:0000313" key="4">
    <source>
        <dbReference type="EMBL" id="SIQ59064.1"/>
    </source>
</evidence>
<dbReference type="RefSeq" id="WP_175612020.1">
    <property type="nucleotide sequence ID" value="NZ_FTMN01000006.1"/>
</dbReference>
<gene>
    <name evidence="4" type="ORF">SAMN05421647_106131</name>
</gene>
<dbReference type="EMBL" id="FTMN01000006">
    <property type="protein sequence ID" value="SIQ59064.1"/>
    <property type="molecule type" value="Genomic_DNA"/>
</dbReference>
<name>A0A1N6U0F4_9GAMM</name>
<dbReference type="AlphaFoldDB" id="A0A1N6U0F4"/>
<dbReference type="GO" id="GO:0042597">
    <property type="term" value="C:periplasmic space"/>
    <property type="evidence" value="ECO:0007669"/>
    <property type="project" value="UniProtKB-SubCell"/>
</dbReference>
<dbReference type="SUPFAM" id="SSF53850">
    <property type="entry name" value="Periplasmic binding protein-like II"/>
    <property type="match status" value="1"/>
</dbReference>
<dbReference type="STRING" id="49186.SAMN05421647_106131"/>
<dbReference type="eggNOG" id="COG0715">
    <property type="taxonomic scope" value="Bacteria"/>
</dbReference>
<evidence type="ECO:0000313" key="5">
    <source>
        <dbReference type="Proteomes" id="UP000186895"/>
    </source>
</evidence>
<dbReference type="PANTHER" id="PTHR30024:SF47">
    <property type="entry name" value="TAURINE-BINDING PERIPLASMIC PROTEIN"/>
    <property type="match status" value="1"/>
</dbReference>